<sequence>MPTTKTSRSRRSRKALLVIDVQNDFIPGGALAVPGGDQIVPLINRLGGHFKQVVIAQDWHPAGHISFASSHEGHAPNDIIQLPYGPQVLWPDHCVQASRGAELHPKLNLPHAQLILRKGCNPDIDSYSAFVEADRSTTTGLAGYLSQRGIDTVYLVGLALDYCVAWSALDARAAGFNTFVIVDACRAIDMDGSLDKATRQMRATGVNLIKASELQPTALC</sequence>
<name>A0A3G7TS06_9PSED</name>
<proteinExistence type="inferred from homology"/>
<evidence type="ECO:0000256" key="8">
    <source>
        <dbReference type="ARBA" id="ARBA00072277"/>
    </source>
</evidence>
<dbReference type="InterPro" id="IPR036380">
    <property type="entry name" value="Isochorismatase-like_sf"/>
</dbReference>
<evidence type="ECO:0000256" key="6">
    <source>
        <dbReference type="ARBA" id="ARBA00039017"/>
    </source>
</evidence>
<evidence type="ECO:0000256" key="7">
    <source>
        <dbReference type="ARBA" id="ARBA00043224"/>
    </source>
</evidence>
<evidence type="ECO:0000256" key="4">
    <source>
        <dbReference type="ARBA" id="ARBA00022801"/>
    </source>
</evidence>
<dbReference type="EC" id="3.5.1.19" evidence="6"/>
<dbReference type="GO" id="GO:0008936">
    <property type="term" value="F:nicotinamidase activity"/>
    <property type="evidence" value="ECO:0007669"/>
    <property type="project" value="UniProtKB-EC"/>
</dbReference>
<protein>
    <recommendedName>
        <fullName evidence="8">Nicotinamidase</fullName>
        <ecNumber evidence="6">3.5.1.19</ecNumber>
    </recommendedName>
    <alternativeName>
        <fullName evidence="7">Nicotinamide deamidase</fullName>
    </alternativeName>
</protein>
<evidence type="ECO:0000313" key="10">
    <source>
        <dbReference type="EMBL" id="AZE49198.1"/>
    </source>
</evidence>
<evidence type="ECO:0000259" key="9">
    <source>
        <dbReference type="Pfam" id="PF00857"/>
    </source>
</evidence>
<dbReference type="InterPro" id="IPR000868">
    <property type="entry name" value="Isochorismatase-like_dom"/>
</dbReference>
<dbReference type="RefSeq" id="WP_124320980.1">
    <property type="nucleotide sequence ID" value="NZ_CP027753.1"/>
</dbReference>
<dbReference type="Pfam" id="PF00857">
    <property type="entry name" value="Isochorismatase"/>
    <property type="match status" value="1"/>
</dbReference>
<evidence type="ECO:0000256" key="2">
    <source>
        <dbReference type="ARBA" id="ARBA00022642"/>
    </source>
</evidence>
<dbReference type="PANTHER" id="PTHR11080:SF2">
    <property type="entry name" value="LD05707P"/>
    <property type="match status" value="1"/>
</dbReference>
<evidence type="ECO:0000256" key="5">
    <source>
        <dbReference type="ARBA" id="ARBA00037900"/>
    </source>
</evidence>
<dbReference type="GO" id="GO:0046872">
    <property type="term" value="F:metal ion binding"/>
    <property type="evidence" value="ECO:0007669"/>
    <property type="project" value="UniProtKB-KW"/>
</dbReference>
<keyword evidence="2" id="KW-0662">Pyridine nucleotide biosynthesis</keyword>
<dbReference type="AlphaFoldDB" id="A0A3G7TS06"/>
<dbReference type="NCBIfam" id="NF008623">
    <property type="entry name" value="PRK11609.1"/>
    <property type="match status" value="1"/>
</dbReference>
<comment type="similarity">
    <text evidence="1">Belongs to the isochorismatase family.</text>
</comment>
<dbReference type="Gene3D" id="3.40.50.850">
    <property type="entry name" value="Isochorismatase-like"/>
    <property type="match status" value="1"/>
</dbReference>
<reference evidence="10 11" key="1">
    <citation type="submission" date="2018-03" db="EMBL/GenBank/DDBJ databases">
        <title>Diversity of phytobeneficial traits revealed by whole-genome analysis of worldwide-isolated phenazine-producing Pseudomonas spp.</title>
        <authorList>
            <person name="Biessy A."/>
            <person name="Novinscak A."/>
            <person name="Blom J."/>
            <person name="Leger G."/>
            <person name="Thomashow L.S."/>
            <person name="Cazorla F.M."/>
            <person name="Josic D."/>
            <person name="Filion M."/>
        </authorList>
    </citation>
    <scope>NUCLEOTIDE SEQUENCE [LARGE SCALE GENOMIC DNA]</scope>
    <source>
        <strain evidence="10 11">B25</strain>
    </source>
</reference>
<dbReference type="InterPro" id="IPR052347">
    <property type="entry name" value="Isochorismatase_Nicotinamidase"/>
</dbReference>
<dbReference type="FunFam" id="3.40.50.850:FF:000006">
    <property type="entry name" value="Bifunctional pyrazinamidase/nicotinamidase"/>
    <property type="match status" value="1"/>
</dbReference>
<comment type="pathway">
    <text evidence="5">Cofactor biosynthesis; nicotinate biosynthesis; nicotinate from nicotinamide: step 1/1.</text>
</comment>
<feature type="domain" description="Isochorismatase-like" evidence="9">
    <location>
        <begin position="15"/>
        <end position="211"/>
    </location>
</feature>
<evidence type="ECO:0000256" key="1">
    <source>
        <dbReference type="ARBA" id="ARBA00006336"/>
    </source>
</evidence>
<accession>A0A3G7TS06</accession>
<dbReference type="GO" id="GO:0019363">
    <property type="term" value="P:pyridine nucleotide biosynthetic process"/>
    <property type="evidence" value="ECO:0007669"/>
    <property type="project" value="UniProtKB-KW"/>
</dbReference>
<evidence type="ECO:0000313" key="11">
    <source>
        <dbReference type="Proteomes" id="UP000268048"/>
    </source>
</evidence>
<dbReference type="PANTHER" id="PTHR11080">
    <property type="entry name" value="PYRAZINAMIDASE/NICOTINAMIDASE"/>
    <property type="match status" value="1"/>
</dbReference>
<organism evidence="10 11">
    <name type="scientific">Pseudomonas chlororaphis</name>
    <dbReference type="NCBI Taxonomy" id="587753"/>
    <lineage>
        <taxon>Bacteria</taxon>
        <taxon>Pseudomonadati</taxon>
        <taxon>Pseudomonadota</taxon>
        <taxon>Gammaproteobacteria</taxon>
        <taxon>Pseudomonadales</taxon>
        <taxon>Pseudomonadaceae</taxon>
        <taxon>Pseudomonas</taxon>
    </lineage>
</organism>
<keyword evidence="3" id="KW-0479">Metal-binding</keyword>
<dbReference type="CDD" id="cd01011">
    <property type="entry name" value="nicotinamidase"/>
    <property type="match status" value="1"/>
</dbReference>
<evidence type="ECO:0000256" key="3">
    <source>
        <dbReference type="ARBA" id="ARBA00022723"/>
    </source>
</evidence>
<keyword evidence="4 10" id="KW-0378">Hydrolase</keyword>
<dbReference type="EMBL" id="CP027753">
    <property type="protein sequence ID" value="AZE49198.1"/>
    <property type="molecule type" value="Genomic_DNA"/>
</dbReference>
<dbReference type="SUPFAM" id="SSF52499">
    <property type="entry name" value="Isochorismatase-like hydrolases"/>
    <property type="match status" value="1"/>
</dbReference>
<dbReference type="Proteomes" id="UP000268048">
    <property type="component" value="Chromosome"/>
</dbReference>
<gene>
    <name evidence="10" type="ORF">C4K04_3526</name>
</gene>